<name>A0A6C2UAJ0_PONDE</name>
<evidence type="ECO:0000256" key="5">
    <source>
        <dbReference type="ARBA" id="ARBA00022432"/>
    </source>
</evidence>
<evidence type="ECO:0000256" key="10">
    <source>
        <dbReference type="ARBA" id="ARBA00023239"/>
    </source>
</evidence>
<comment type="cofactor">
    <cofactor evidence="1">
        <name>[4Fe-4S] cluster</name>
        <dbReference type="ChEBI" id="CHEBI:49883"/>
    </cofactor>
</comment>
<dbReference type="Proteomes" id="UP000366872">
    <property type="component" value="Unassembled WGS sequence"/>
</dbReference>
<dbReference type="InterPro" id="IPR005130">
    <property type="entry name" value="Ser_deHydtase-like_asu"/>
</dbReference>
<dbReference type="PANTHER" id="PTHR30182:SF1">
    <property type="entry name" value="L-SERINE DEHYDRATASE 1"/>
    <property type="match status" value="1"/>
</dbReference>
<dbReference type="AlphaFoldDB" id="A0A6C2UAJ0"/>
<keyword evidence="10" id="KW-0456">Lyase</keyword>
<evidence type="ECO:0000256" key="2">
    <source>
        <dbReference type="ARBA" id="ARBA00004742"/>
    </source>
</evidence>
<evidence type="ECO:0000256" key="8">
    <source>
        <dbReference type="ARBA" id="ARBA00023004"/>
    </source>
</evidence>
<comment type="catalytic activity">
    <reaction evidence="11">
        <text>L-serine = pyruvate + NH4(+)</text>
        <dbReference type="Rhea" id="RHEA:19169"/>
        <dbReference type="ChEBI" id="CHEBI:15361"/>
        <dbReference type="ChEBI" id="CHEBI:28938"/>
        <dbReference type="ChEBI" id="CHEBI:33384"/>
        <dbReference type="EC" id="4.3.1.17"/>
    </reaction>
</comment>
<dbReference type="InterPro" id="IPR051318">
    <property type="entry name" value="Fe-S_L-Ser"/>
</dbReference>
<evidence type="ECO:0000256" key="4">
    <source>
        <dbReference type="ARBA" id="ARBA00012093"/>
    </source>
</evidence>
<proteinExistence type="inferred from homology"/>
<gene>
    <name evidence="13" type="primary">sdhA_2</name>
    <name evidence="13" type="ORF">PDESU_05122</name>
</gene>
<keyword evidence="7" id="KW-0479">Metal-binding</keyword>
<protein>
    <recommendedName>
        <fullName evidence="4">L-serine ammonia-lyase</fullName>
        <ecNumber evidence="4">4.3.1.17</ecNumber>
    </recommendedName>
</protein>
<dbReference type="GO" id="GO:0046872">
    <property type="term" value="F:metal ion binding"/>
    <property type="evidence" value="ECO:0007669"/>
    <property type="project" value="UniProtKB-KW"/>
</dbReference>
<evidence type="ECO:0000256" key="6">
    <source>
        <dbReference type="ARBA" id="ARBA00022485"/>
    </source>
</evidence>
<organism evidence="13 14">
    <name type="scientific">Pontiella desulfatans</name>
    <dbReference type="NCBI Taxonomy" id="2750659"/>
    <lineage>
        <taxon>Bacteria</taxon>
        <taxon>Pseudomonadati</taxon>
        <taxon>Kiritimatiellota</taxon>
        <taxon>Kiritimatiellia</taxon>
        <taxon>Kiritimatiellales</taxon>
        <taxon>Pontiellaceae</taxon>
        <taxon>Pontiella</taxon>
    </lineage>
</organism>
<evidence type="ECO:0000256" key="3">
    <source>
        <dbReference type="ARBA" id="ARBA00008636"/>
    </source>
</evidence>
<keyword evidence="9" id="KW-0411">Iron-sulfur</keyword>
<dbReference type="Pfam" id="PF03313">
    <property type="entry name" value="SDH_alpha"/>
    <property type="match status" value="1"/>
</dbReference>
<evidence type="ECO:0000313" key="14">
    <source>
        <dbReference type="Proteomes" id="UP000366872"/>
    </source>
</evidence>
<dbReference type="SUPFAM" id="SSF143548">
    <property type="entry name" value="Serine metabolism enzymes domain"/>
    <property type="match status" value="1"/>
</dbReference>
<evidence type="ECO:0000256" key="11">
    <source>
        <dbReference type="ARBA" id="ARBA00049406"/>
    </source>
</evidence>
<dbReference type="EC" id="4.3.1.17" evidence="4"/>
<keyword evidence="8" id="KW-0408">Iron</keyword>
<feature type="domain" description="Serine dehydratase-like alpha subunit" evidence="12">
    <location>
        <begin position="255"/>
        <end position="512"/>
    </location>
</feature>
<dbReference type="GO" id="GO:0006094">
    <property type="term" value="P:gluconeogenesis"/>
    <property type="evidence" value="ECO:0007669"/>
    <property type="project" value="UniProtKB-KW"/>
</dbReference>
<comment type="similarity">
    <text evidence="3">Belongs to the iron-sulfur dependent L-serine dehydratase family.</text>
</comment>
<evidence type="ECO:0000256" key="1">
    <source>
        <dbReference type="ARBA" id="ARBA00001966"/>
    </source>
</evidence>
<evidence type="ECO:0000259" key="12">
    <source>
        <dbReference type="Pfam" id="PF03313"/>
    </source>
</evidence>
<keyword evidence="14" id="KW-1185">Reference proteome</keyword>
<keyword evidence="6" id="KW-0004">4Fe-4S</keyword>
<evidence type="ECO:0000256" key="7">
    <source>
        <dbReference type="ARBA" id="ARBA00022723"/>
    </source>
</evidence>
<dbReference type="GO" id="GO:0003941">
    <property type="term" value="F:L-serine ammonia-lyase activity"/>
    <property type="evidence" value="ECO:0007669"/>
    <property type="project" value="UniProtKB-EC"/>
</dbReference>
<evidence type="ECO:0000256" key="9">
    <source>
        <dbReference type="ARBA" id="ARBA00023014"/>
    </source>
</evidence>
<accession>A0A6C2UAJ0</accession>
<dbReference type="EMBL" id="CAAHFG010000003">
    <property type="protein sequence ID" value="VGO16531.1"/>
    <property type="molecule type" value="Genomic_DNA"/>
</dbReference>
<reference evidence="13 14" key="1">
    <citation type="submission" date="2019-04" db="EMBL/GenBank/DDBJ databases">
        <authorList>
            <person name="Van Vliet M D."/>
        </authorList>
    </citation>
    <scope>NUCLEOTIDE SEQUENCE [LARGE SCALE GENOMIC DNA]</scope>
    <source>
        <strain evidence="13 14">F1</strain>
    </source>
</reference>
<dbReference type="InterPro" id="IPR029009">
    <property type="entry name" value="ASB_dom_sf"/>
</dbReference>
<evidence type="ECO:0000313" key="13">
    <source>
        <dbReference type="EMBL" id="VGO16531.1"/>
    </source>
</evidence>
<keyword evidence="5" id="KW-0312">Gluconeogenesis</keyword>
<dbReference type="Gene3D" id="3.30.1330.90">
    <property type="entry name" value="D-3-phosphoglycerate dehydrogenase, domain 3"/>
    <property type="match status" value="1"/>
</dbReference>
<sequence>MENLMPKLGERWVAMHTHRMIVSIFNDVIGPVMRGPSSSHCAAALRIGRLARELMDGDFNDVLVEFDRAGSLPTTHDTQGSDMGLFGGLLGWDAADERLPTSAQALREAGVGVCIETVDAGDPHPNTYRLTLKSDKETRSLRAISTGGGSIEVIDLDGFAISMTGDCCETLVWADGPVEGILARLKDFEADEILVHESGDRRLVEIKAATFIGDELPEELCIKRLSPVLPVMSRKAIAVPFGSCAEMLEHDAGRGTPLWRLAVDYEMARGGLTEDEVIAQMAGIVRIVRRSIAEGIAGTEYNDRILGHQSGRFDEMMHSGALLDGGALNRIVLYVTALMEVKSSMGVIVAAPTAGACAALPGAVVAMAEAMGLDEEAMAKALLAAGLIGVFITTRWTFAAEVGGCQAEGGSASSMAAAALVTLAGGSLQQAVAAASMALQNLIGLVCDPVANRVEVPCLGKNVVAASNALSCANMALAGFDPVIPLDEVIDTARRVGNQMPRELRCTNLGGLSTTPTAKVLEEKLSARRSGCGGCGQ</sequence>
<comment type="pathway">
    <text evidence="2">Carbohydrate biosynthesis; gluconeogenesis.</text>
</comment>
<dbReference type="GO" id="GO:0051539">
    <property type="term" value="F:4 iron, 4 sulfur cluster binding"/>
    <property type="evidence" value="ECO:0007669"/>
    <property type="project" value="UniProtKB-KW"/>
</dbReference>
<dbReference type="PANTHER" id="PTHR30182">
    <property type="entry name" value="L-SERINE DEHYDRATASE"/>
    <property type="match status" value="1"/>
</dbReference>